<accession>M3AYY4</accession>
<keyword evidence="3" id="KW-0274">FAD</keyword>
<feature type="domain" description="FAD-binding" evidence="6">
    <location>
        <begin position="7"/>
        <end position="338"/>
    </location>
</feature>
<dbReference type="PANTHER" id="PTHR13789">
    <property type="entry name" value="MONOOXYGENASE"/>
    <property type="match status" value="1"/>
</dbReference>
<dbReference type="HOGENOM" id="CLU_009665_19_5_1"/>
<evidence type="ECO:0000256" key="5">
    <source>
        <dbReference type="ARBA" id="ARBA00023033"/>
    </source>
</evidence>
<sequence length="432" mass="48071">MAGYINNVAIIGAGLGGCALGLALSAKKVPVTIYESRPQVSGLIPSGVLLTPNGLRVLDHLGVFERIRDRCYVPTARICKNDKDETTQNIPVGGPEENGGYRNHRIWRGLLLDEMRLMLNERGVAIHYDSKFGGIVSESEHNVEFLINEQMVETSLLIGADGIYSTVRKCLAPGIEPEYAGIVGVLAHINWNSVAWPYPEYERNATLQGKPGSLFWLAEDPRDEPELMVAVQVQWPEQSRKDLEELQANKDKLVEFFLRGYEEHGATARSILDAVAANRQSLYIWPFMKMPKLPQWYSNTGRVILCGDSAHAVPPSSGQGVNQALEDVYSLTLLLTSVGEFSSVSTTEAAPGKPQLLSALSFWQKTRQDRIDAIMDWTTNTINVERMPEADRERRLAEGKVTAGRGYDLGWLHEYDYDAVFDRWLGGKAFDS</sequence>
<dbReference type="PRINTS" id="PR00420">
    <property type="entry name" value="RNGMNOXGNASE"/>
</dbReference>
<dbReference type="PANTHER" id="PTHR13789:SF316">
    <property type="entry name" value="FAD-BINDING DOMAIN-CONTAINING PROTEIN"/>
    <property type="match status" value="1"/>
</dbReference>
<comment type="similarity">
    <text evidence="1">Belongs to the paxM FAD-dependent monooxygenase family.</text>
</comment>
<dbReference type="Gene3D" id="3.50.50.60">
    <property type="entry name" value="FAD/NAD(P)-binding domain"/>
    <property type="match status" value="1"/>
</dbReference>
<dbReference type="eggNOG" id="KOG2614">
    <property type="taxonomic scope" value="Eukaryota"/>
</dbReference>
<protein>
    <submittedName>
        <fullName evidence="7">FAD/NAD(P)-binding domain-containing protein</fullName>
    </submittedName>
</protein>
<dbReference type="Pfam" id="PF01494">
    <property type="entry name" value="FAD_binding_3"/>
    <property type="match status" value="1"/>
</dbReference>
<keyword evidence="8" id="KW-1185">Reference proteome</keyword>
<keyword evidence="4" id="KW-0560">Oxidoreductase</keyword>
<dbReference type="RefSeq" id="XP_016760878.1">
    <property type="nucleotide sequence ID" value="XM_016910401.1"/>
</dbReference>
<dbReference type="EMBL" id="KB456264">
    <property type="protein sequence ID" value="EMF12757.1"/>
    <property type="molecule type" value="Genomic_DNA"/>
</dbReference>
<dbReference type="InterPro" id="IPR002938">
    <property type="entry name" value="FAD-bd"/>
</dbReference>
<keyword evidence="2" id="KW-0285">Flavoprotein</keyword>
<dbReference type="InterPro" id="IPR036188">
    <property type="entry name" value="FAD/NAD-bd_sf"/>
</dbReference>
<name>M3AYY4_SPHMS</name>
<evidence type="ECO:0000259" key="6">
    <source>
        <dbReference type="Pfam" id="PF01494"/>
    </source>
</evidence>
<evidence type="ECO:0000256" key="2">
    <source>
        <dbReference type="ARBA" id="ARBA00022630"/>
    </source>
</evidence>
<reference evidence="7 8" key="1">
    <citation type="journal article" date="2012" name="PLoS Pathog.">
        <title>Diverse lifestyles and strategies of plant pathogenesis encoded in the genomes of eighteen Dothideomycetes fungi.</title>
        <authorList>
            <person name="Ohm R.A."/>
            <person name="Feau N."/>
            <person name="Henrissat B."/>
            <person name="Schoch C.L."/>
            <person name="Horwitz B.A."/>
            <person name="Barry K.W."/>
            <person name="Condon B.J."/>
            <person name="Copeland A.C."/>
            <person name="Dhillon B."/>
            <person name="Glaser F."/>
            <person name="Hesse C.N."/>
            <person name="Kosti I."/>
            <person name="LaButti K."/>
            <person name="Lindquist E.A."/>
            <person name="Lucas S."/>
            <person name="Salamov A.A."/>
            <person name="Bradshaw R.E."/>
            <person name="Ciuffetti L."/>
            <person name="Hamelin R.C."/>
            <person name="Kema G.H.J."/>
            <person name="Lawrence C."/>
            <person name="Scott J.A."/>
            <person name="Spatafora J.W."/>
            <person name="Turgeon B.G."/>
            <person name="de Wit P.J.G.M."/>
            <person name="Zhong S."/>
            <person name="Goodwin S.B."/>
            <person name="Grigoriev I.V."/>
        </authorList>
    </citation>
    <scope>NUCLEOTIDE SEQUENCE [LARGE SCALE GENOMIC DNA]</scope>
    <source>
        <strain evidence="7 8">SO2202</strain>
    </source>
</reference>
<dbReference type="OMA" id="LMVGRQF"/>
<evidence type="ECO:0000256" key="4">
    <source>
        <dbReference type="ARBA" id="ARBA00023002"/>
    </source>
</evidence>
<dbReference type="GO" id="GO:0004497">
    <property type="term" value="F:monooxygenase activity"/>
    <property type="evidence" value="ECO:0007669"/>
    <property type="project" value="UniProtKB-KW"/>
</dbReference>
<evidence type="ECO:0000256" key="1">
    <source>
        <dbReference type="ARBA" id="ARBA00007992"/>
    </source>
</evidence>
<dbReference type="SUPFAM" id="SSF51905">
    <property type="entry name" value="FAD/NAD(P)-binding domain"/>
    <property type="match status" value="1"/>
</dbReference>
<proteinExistence type="inferred from homology"/>
<keyword evidence="5" id="KW-0503">Monooxygenase</keyword>
<dbReference type="GO" id="GO:0071949">
    <property type="term" value="F:FAD binding"/>
    <property type="evidence" value="ECO:0007669"/>
    <property type="project" value="InterPro"/>
</dbReference>
<organism evidence="7 8">
    <name type="scientific">Sphaerulina musiva (strain SO2202)</name>
    <name type="common">Poplar stem canker fungus</name>
    <name type="synonym">Septoria musiva</name>
    <dbReference type="NCBI Taxonomy" id="692275"/>
    <lineage>
        <taxon>Eukaryota</taxon>
        <taxon>Fungi</taxon>
        <taxon>Dikarya</taxon>
        <taxon>Ascomycota</taxon>
        <taxon>Pezizomycotina</taxon>
        <taxon>Dothideomycetes</taxon>
        <taxon>Dothideomycetidae</taxon>
        <taxon>Mycosphaerellales</taxon>
        <taxon>Mycosphaerellaceae</taxon>
        <taxon>Sphaerulina</taxon>
    </lineage>
</organism>
<evidence type="ECO:0000313" key="7">
    <source>
        <dbReference type="EMBL" id="EMF12757.1"/>
    </source>
</evidence>
<dbReference type="InterPro" id="IPR050493">
    <property type="entry name" value="FAD-dep_Monooxygenase_BioMet"/>
</dbReference>
<dbReference type="AlphaFoldDB" id="M3AYY4"/>
<dbReference type="STRING" id="692275.M3AYY4"/>
<evidence type="ECO:0000313" key="8">
    <source>
        <dbReference type="Proteomes" id="UP000016931"/>
    </source>
</evidence>
<dbReference type="Proteomes" id="UP000016931">
    <property type="component" value="Unassembled WGS sequence"/>
</dbReference>
<evidence type="ECO:0000256" key="3">
    <source>
        <dbReference type="ARBA" id="ARBA00022827"/>
    </source>
</evidence>
<dbReference type="GeneID" id="27907538"/>
<dbReference type="OrthoDB" id="16820at2759"/>
<gene>
    <name evidence="7" type="ORF">SEPMUDRAFT_86040</name>
</gene>